<dbReference type="CDD" id="cd22852">
    <property type="entry name" value="SMN_C"/>
    <property type="match status" value="1"/>
</dbReference>
<dbReference type="EMBL" id="KN817519">
    <property type="protein sequence ID" value="KJA29493.1"/>
    <property type="molecule type" value="Genomic_DNA"/>
</dbReference>
<dbReference type="STRING" id="945553.A0A0D2MZC5"/>
<feature type="region of interest" description="Disordered" evidence="1">
    <location>
        <begin position="1"/>
        <end position="113"/>
    </location>
</feature>
<feature type="compositionally biased region" description="Basic and acidic residues" evidence="1">
    <location>
        <begin position="103"/>
        <end position="112"/>
    </location>
</feature>
<feature type="compositionally biased region" description="Basic residues" evidence="1">
    <location>
        <begin position="34"/>
        <end position="44"/>
    </location>
</feature>
<evidence type="ECO:0000313" key="3">
    <source>
        <dbReference type="EMBL" id="KJA29493.1"/>
    </source>
</evidence>
<feature type="compositionally biased region" description="Acidic residues" evidence="1">
    <location>
        <begin position="273"/>
        <end position="291"/>
    </location>
</feature>
<keyword evidence="4" id="KW-1185">Reference proteome</keyword>
<dbReference type="OMA" id="AMTAMYW"/>
<evidence type="ECO:0000256" key="1">
    <source>
        <dbReference type="SAM" id="MobiDB-lite"/>
    </source>
</evidence>
<feature type="compositionally biased region" description="Polar residues" evidence="1">
    <location>
        <begin position="69"/>
        <end position="78"/>
    </location>
</feature>
<evidence type="ECO:0000313" key="4">
    <source>
        <dbReference type="Proteomes" id="UP000054270"/>
    </source>
</evidence>
<dbReference type="OrthoDB" id="197400at2759"/>
<dbReference type="InterPro" id="IPR049481">
    <property type="entry name" value="SMN_G2-BD"/>
</dbReference>
<dbReference type="AlphaFoldDB" id="A0A0D2MZC5"/>
<feature type="compositionally biased region" description="Low complexity" evidence="1">
    <location>
        <begin position="49"/>
        <end position="66"/>
    </location>
</feature>
<proteinExistence type="predicted"/>
<feature type="compositionally biased region" description="Low complexity" evidence="1">
    <location>
        <begin position="23"/>
        <end position="33"/>
    </location>
</feature>
<evidence type="ECO:0000259" key="2">
    <source>
        <dbReference type="Pfam" id="PF20636"/>
    </source>
</evidence>
<dbReference type="InterPro" id="IPR047313">
    <property type="entry name" value="SMN_C"/>
</dbReference>
<dbReference type="Proteomes" id="UP000054270">
    <property type="component" value="Unassembled WGS sequence"/>
</dbReference>
<protein>
    <recommendedName>
        <fullName evidence="2">Survival Motor Neuron Gemin2-binding domain-containing protein</fullName>
    </recommendedName>
</protein>
<feature type="domain" description="Survival Motor Neuron Gemin2-binding" evidence="2">
    <location>
        <begin position="111"/>
        <end position="134"/>
    </location>
</feature>
<feature type="compositionally biased region" description="Acidic residues" evidence="1">
    <location>
        <begin position="88"/>
        <end position="102"/>
    </location>
</feature>
<gene>
    <name evidence="3" type="ORF">HYPSUDRAFT_61523</name>
</gene>
<reference evidence="4" key="1">
    <citation type="submission" date="2014-04" db="EMBL/GenBank/DDBJ databases">
        <title>Evolutionary Origins and Diversification of the Mycorrhizal Mutualists.</title>
        <authorList>
            <consortium name="DOE Joint Genome Institute"/>
            <consortium name="Mycorrhizal Genomics Consortium"/>
            <person name="Kohler A."/>
            <person name="Kuo A."/>
            <person name="Nagy L.G."/>
            <person name="Floudas D."/>
            <person name="Copeland A."/>
            <person name="Barry K.W."/>
            <person name="Cichocki N."/>
            <person name="Veneault-Fourrey C."/>
            <person name="LaButti K."/>
            <person name="Lindquist E.A."/>
            <person name="Lipzen A."/>
            <person name="Lundell T."/>
            <person name="Morin E."/>
            <person name="Murat C."/>
            <person name="Riley R."/>
            <person name="Ohm R."/>
            <person name="Sun H."/>
            <person name="Tunlid A."/>
            <person name="Henrissat B."/>
            <person name="Grigoriev I.V."/>
            <person name="Hibbett D.S."/>
            <person name="Martin F."/>
        </authorList>
    </citation>
    <scope>NUCLEOTIDE SEQUENCE [LARGE SCALE GENOMIC DNA]</scope>
    <source>
        <strain evidence="4">FD-334 SS-4</strain>
    </source>
</reference>
<dbReference type="CDD" id="cd22851">
    <property type="entry name" value="SMN_N"/>
    <property type="match status" value="1"/>
</dbReference>
<sequence>MADRTVVSYDDITLPYDDAEHTSPASKPASQPPAKKRKKNNQKAKHWDAAAGGARSASAANSQRAAFLSRQSGPSAAQRQDAYAQGGEEGEGTGEGEYEDADAESRDLTHEEIWDDSALVDAWEAAMEEYKAYHGGAAAWKQEPVKKSPLWYNVPVDPSKKPADAPLPSVPAVVAPTFPAAAAEEDDEGDSQPLNFDTFVPTHDTTLESADAPANPVAADYIPDTPAGPMVSQDEAFSRALSAMYWGGYWTAMYHAQRQASQLNPTATTAPVEDIEVEDDDDIEVDDDLEDFTPTQR</sequence>
<feature type="region of interest" description="Disordered" evidence="1">
    <location>
        <begin position="260"/>
        <end position="297"/>
    </location>
</feature>
<name>A0A0D2MZC5_HYPSF</name>
<feature type="compositionally biased region" description="Polar residues" evidence="1">
    <location>
        <begin position="260"/>
        <end position="269"/>
    </location>
</feature>
<accession>A0A0D2MZC5</accession>
<organism evidence="3 4">
    <name type="scientific">Hypholoma sublateritium (strain FD-334 SS-4)</name>
    <dbReference type="NCBI Taxonomy" id="945553"/>
    <lineage>
        <taxon>Eukaryota</taxon>
        <taxon>Fungi</taxon>
        <taxon>Dikarya</taxon>
        <taxon>Basidiomycota</taxon>
        <taxon>Agaricomycotina</taxon>
        <taxon>Agaricomycetes</taxon>
        <taxon>Agaricomycetidae</taxon>
        <taxon>Agaricales</taxon>
        <taxon>Agaricineae</taxon>
        <taxon>Strophariaceae</taxon>
        <taxon>Hypholoma</taxon>
    </lineage>
</organism>
<dbReference type="Pfam" id="PF20636">
    <property type="entry name" value="SMN_G2-BD"/>
    <property type="match status" value="1"/>
</dbReference>